<reference evidence="2" key="1">
    <citation type="journal article" date="2013" name="Stand. Genomic Sci.">
        <title>Complete genome sequence of the halophilic bacterium Spirochaeta africana type strain (Z-7692(T)) from the alkaline Lake Magadi in the East African Rift.</title>
        <authorList>
            <person name="Liolos K."/>
            <person name="Abt B."/>
            <person name="Scheuner C."/>
            <person name="Teshima H."/>
            <person name="Held B."/>
            <person name="Lapidus A."/>
            <person name="Nolan M."/>
            <person name="Lucas S."/>
            <person name="Deshpande S."/>
            <person name="Cheng J.F."/>
            <person name="Tapia R."/>
            <person name="Goodwin L.A."/>
            <person name="Pitluck S."/>
            <person name="Pagani I."/>
            <person name="Ivanova N."/>
            <person name="Mavromatis K."/>
            <person name="Mikhailova N."/>
            <person name="Huntemann M."/>
            <person name="Pati A."/>
            <person name="Chen A."/>
            <person name="Palaniappan K."/>
            <person name="Land M."/>
            <person name="Rohde M."/>
            <person name="Tindall B.J."/>
            <person name="Detter J.C."/>
            <person name="Goker M."/>
            <person name="Bristow J."/>
            <person name="Eisen J.A."/>
            <person name="Markowitz V."/>
            <person name="Hugenholtz P."/>
            <person name="Woyke T."/>
            <person name="Klenk H.P."/>
            <person name="Kyrpides N.C."/>
        </authorList>
    </citation>
    <scope>NUCLEOTIDE SEQUENCE</scope>
    <source>
        <strain evidence="2">ATCC 700263 / DSM 8902 / Z-7692</strain>
    </source>
</reference>
<dbReference type="eggNOG" id="ENOG5033D6N">
    <property type="taxonomic scope" value="Bacteria"/>
</dbReference>
<dbReference type="Proteomes" id="UP000007383">
    <property type="component" value="Chromosome"/>
</dbReference>
<proteinExistence type="predicted"/>
<dbReference type="Pfam" id="PF17239">
    <property type="entry name" value="DUF5312"/>
    <property type="match status" value="1"/>
</dbReference>
<evidence type="ECO:0000313" key="2">
    <source>
        <dbReference type="Proteomes" id="UP000007383"/>
    </source>
</evidence>
<organism evidence="1 2">
    <name type="scientific">Spirochaeta africana (strain ATCC 700263 / DSM 8902 / Z-7692)</name>
    <dbReference type="NCBI Taxonomy" id="889378"/>
    <lineage>
        <taxon>Bacteria</taxon>
        <taxon>Pseudomonadati</taxon>
        <taxon>Spirochaetota</taxon>
        <taxon>Spirochaetia</taxon>
        <taxon>Spirochaetales</taxon>
        <taxon>Spirochaetaceae</taxon>
        <taxon>Spirochaeta</taxon>
    </lineage>
</organism>
<gene>
    <name evidence="1" type="ordered locus">Spiaf_2458</name>
</gene>
<keyword evidence="2" id="KW-1185">Reference proteome</keyword>
<accession>H9ULU6</accession>
<sequence length="516" mass="59249">MEEPAASDGGAISLLDRLFSFFNGDSDPERIKKRKLKQLGKSLNKQKYKFYKVRTAEAQPGLAKLFFEIYKLLSPAQQILQGAESSQAIKSIVIESYLSKDLLELLEAFSEQSIRELTQKHDTKKVASIMKDNIITFFGAFDGAMVRDIQQTYFLVSAFIELVRFDYYFLLKKFDSAIQEHNISYSPKFDSINAEYVVDDLKEFVDVLQVMPIDGDWDKVFDVLTQYRGVELVDRSKWKKLLGQLSAVRKSGVLVQIVQHAGKDPDFAPLKKASVEKIVEPYLNKLKSQTEITIQKILQEQRNSKVEQLVQKVFGTTAIHRTKHYTEKANMMFSKRMMGGFVHTAPMNYLKAFLIDYFKRDIRELHDLLVIRGQWSSQMMSNQLSAAFHEVMDVSQKVIAFDESLAEEGELGMKLKKAMGKVVEKDPATAKLLRQLLDEINKKAKHYIAHASQNLIQLGKGLKSVIEDYTTKDDPLILNWREVESASEEPIDERMKAAYAKMYYFVQLMQIYVKGE</sequence>
<dbReference type="InterPro" id="IPR035196">
    <property type="entry name" value="DUF5312"/>
</dbReference>
<dbReference type="HOGENOM" id="CLU_038261_0_0_12"/>
<dbReference type="AlphaFoldDB" id="H9ULU6"/>
<dbReference type="RefSeq" id="WP_014456471.1">
    <property type="nucleotide sequence ID" value="NC_017098.1"/>
</dbReference>
<name>H9ULU6_SPIAZ</name>
<dbReference type="OrthoDB" id="349962at2"/>
<dbReference type="STRING" id="889378.Spiaf_2458"/>
<dbReference type="KEGG" id="sfc:Spiaf_2458"/>
<evidence type="ECO:0000313" key="1">
    <source>
        <dbReference type="EMBL" id="AFG38489.1"/>
    </source>
</evidence>
<dbReference type="PATRIC" id="fig|889378.3.peg.2435"/>
<protein>
    <submittedName>
        <fullName evidence="1">Uncharacterized protein</fullName>
    </submittedName>
</protein>
<dbReference type="EMBL" id="CP003282">
    <property type="protein sequence ID" value="AFG38489.1"/>
    <property type="molecule type" value="Genomic_DNA"/>
</dbReference>